<sequence>MMHSDRERCKMYIRCGKYYMQNSSSVTPGGVFPVAETSSEPLLEFRCAPAIRPYLENDTSAIFIIDMLITNSKIAGAVPISDASKLESGLNVSVSVGGHMLTSGLVPLNASKHELNFSLAGLEPQTAPFDVACTAQATDGETFHAGATLQKLPAPTGNGSVTKMDLRTGAMLVQDATGEWDSVFPLGFYTTFDGYLATNLSILDDLKNRGFTIVHPVPPFDNLTALNEILDHMEEIGLYLMYDMRFTYMNSTSVTEQVNMIKGRKNLLLWYTGDEPDGTSDPLNATSNSRNLINSLDGGGYHPVSLVLNCDNYYFTEYTNGTDIVMQDAYPISINATYSVQWHTPVTQDFGDCGCDNCKGNFGDITLRMDEFAYRLDVLGQSRTKTVWAVPQAFGGSEYWARAPTGNEWLVESVISINHGATGIVPWMDPNPQDIRDAATVLAKALPTIKSFLFDPGASFSPVRQGNIDVGLWTSGQRTLLLASNTSNATVSVSFDIPSGVHAAQAQEIFGSGNAVQLENSGKSVKLSLGALESVGFVLE</sequence>
<proteinExistence type="predicted"/>
<protein>
    <submittedName>
        <fullName evidence="1">Uncharacterized protein</fullName>
    </submittedName>
</protein>
<dbReference type="SUPFAM" id="SSF51445">
    <property type="entry name" value="(Trans)glycosidases"/>
    <property type="match status" value="1"/>
</dbReference>
<dbReference type="OrthoDB" id="2338662at2759"/>
<comment type="caution">
    <text evidence="1">The sequence shown here is derived from an EMBL/GenBank/DDBJ whole genome shotgun (WGS) entry which is preliminary data.</text>
</comment>
<dbReference type="AlphaFoldDB" id="A0A4S4KZ48"/>
<reference evidence="1 2" key="1">
    <citation type="submission" date="2019-02" db="EMBL/GenBank/DDBJ databases">
        <title>Genome sequencing of the rare red list fungi Phellinidium pouzarii.</title>
        <authorList>
            <person name="Buettner E."/>
            <person name="Kellner H."/>
        </authorList>
    </citation>
    <scope>NUCLEOTIDE SEQUENCE [LARGE SCALE GENOMIC DNA]</scope>
    <source>
        <strain evidence="1 2">DSM 108285</strain>
    </source>
</reference>
<keyword evidence="2" id="KW-1185">Reference proteome</keyword>
<name>A0A4S4KZ48_9AGAM</name>
<evidence type="ECO:0000313" key="2">
    <source>
        <dbReference type="Proteomes" id="UP000308199"/>
    </source>
</evidence>
<dbReference type="EMBL" id="SGPK01000365">
    <property type="protein sequence ID" value="THH04216.1"/>
    <property type="molecule type" value="Genomic_DNA"/>
</dbReference>
<organism evidence="1 2">
    <name type="scientific">Phellinidium pouzarii</name>
    <dbReference type="NCBI Taxonomy" id="167371"/>
    <lineage>
        <taxon>Eukaryota</taxon>
        <taxon>Fungi</taxon>
        <taxon>Dikarya</taxon>
        <taxon>Basidiomycota</taxon>
        <taxon>Agaricomycotina</taxon>
        <taxon>Agaricomycetes</taxon>
        <taxon>Hymenochaetales</taxon>
        <taxon>Hymenochaetaceae</taxon>
        <taxon>Phellinidium</taxon>
    </lineage>
</organism>
<accession>A0A4S4KZ48</accession>
<dbReference type="InterPro" id="IPR017853">
    <property type="entry name" value="GH"/>
</dbReference>
<gene>
    <name evidence="1" type="ORF">EW145_g5685</name>
</gene>
<dbReference type="Proteomes" id="UP000308199">
    <property type="component" value="Unassembled WGS sequence"/>
</dbReference>
<evidence type="ECO:0000313" key="1">
    <source>
        <dbReference type="EMBL" id="THH04216.1"/>
    </source>
</evidence>